<gene>
    <name evidence="1" type="ORF">IAB89_00545</name>
</gene>
<dbReference type="EMBL" id="DVGZ01000005">
    <property type="protein sequence ID" value="HIR46137.1"/>
    <property type="molecule type" value="Genomic_DNA"/>
</dbReference>
<name>A0A9D1AKB0_9FIRM</name>
<organism evidence="1 2">
    <name type="scientific">Candidatus Caccousia avicola</name>
    <dbReference type="NCBI Taxonomy" id="2840721"/>
    <lineage>
        <taxon>Bacteria</taxon>
        <taxon>Bacillati</taxon>
        <taxon>Bacillota</taxon>
        <taxon>Clostridia</taxon>
        <taxon>Eubacteriales</taxon>
        <taxon>Oscillospiraceae</taxon>
        <taxon>Oscillospiraceae incertae sedis</taxon>
        <taxon>Candidatus Caccousia</taxon>
    </lineage>
</organism>
<proteinExistence type="predicted"/>
<sequence>MVENEGSFCSVHGAGEGCLVGADPNTNVLYPNSEIPAIRYRLTPGSAVLETEIRTRT</sequence>
<evidence type="ECO:0000313" key="1">
    <source>
        <dbReference type="EMBL" id="HIR46137.1"/>
    </source>
</evidence>
<reference evidence="1" key="1">
    <citation type="submission" date="2020-10" db="EMBL/GenBank/DDBJ databases">
        <authorList>
            <person name="Gilroy R."/>
        </authorList>
    </citation>
    <scope>NUCLEOTIDE SEQUENCE</scope>
    <source>
        <strain evidence="1">ChiSxjej1B13-7958</strain>
    </source>
</reference>
<dbReference type="Proteomes" id="UP000824242">
    <property type="component" value="Unassembled WGS sequence"/>
</dbReference>
<accession>A0A9D1AKB0</accession>
<reference evidence="1" key="2">
    <citation type="journal article" date="2021" name="PeerJ">
        <title>Extensive microbial diversity within the chicken gut microbiome revealed by metagenomics and culture.</title>
        <authorList>
            <person name="Gilroy R."/>
            <person name="Ravi A."/>
            <person name="Getino M."/>
            <person name="Pursley I."/>
            <person name="Horton D.L."/>
            <person name="Alikhan N.F."/>
            <person name="Baker D."/>
            <person name="Gharbi K."/>
            <person name="Hall N."/>
            <person name="Watson M."/>
            <person name="Adriaenssens E.M."/>
            <person name="Foster-Nyarko E."/>
            <person name="Jarju S."/>
            <person name="Secka A."/>
            <person name="Antonio M."/>
            <person name="Oren A."/>
            <person name="Chaudhuri R.R."/>
            <person name="La Ragione R."/>
            <person name="Hildebrand F."/>
            <person name="Pallen M.J."/>
        </authorList>
    </citation>
    <scope>NUCLEOTIDE SEQUENCE</scope>
    <source>
        <strain evidence="1">ChiSxjej1B13-7958</strain>
    </source>
</reference>
<protein>
    <submittedName>
        <fullName evidence="1">Uncharacterized protein</fullName>
    </submittedName>
</protein>
<comment type="caution">
    <text evidence="1">The sequence shown here is derived from an EMBL/GenBank/DDBJ whole genome shotgun (WGS) entry which is preliminary data.</text>
</comment>
<evidence type="ECO:0000313" key="2">
    <source>
        <dbReference type="Proteomes" id="UP000824242"/>
    </source>
</evidence>
<dbReference type="AlphaFoldDB" id="A0A9D1AKB0"/>